<dbReference type="OrthoDB" id="5597238at2759"/>
<organism evidence="3 4">
    <name type="scientific">Aspergillus puulaauensis</name>
    <dbReference type="NCBI Taxonomy" id="1220207"/>
    <lineage>
        <taxon>Eukaryota</taxon>
        <taxon>Fungi</taxon>
        <taxon>Dikarya</taxon>
        <taxon>Ascomycota</taxon>
        <taxon>Pezizomycotina</taxon>
        <taxon>Eurotiomycetes</taxon>
        <taxon>Eurotiomycetidae</taxon>
        <taxon>Eurotiales</taxon>
        <taxon>Aspergillaceae</taxon>
        <taxon>Aspergillus</taxon>
    </lineage>
</organism>
<feature type="compositionally biased region" description="Acidic residues" evidence="1">
    <location>
        <begin position="128"/>
        <end position="144"/>
    </location>
</feature>
<evidence type="ECO:0000313" key="3">
    <source>
        <dbReference type="EMBL" id="BCS18999.1"/>
    </source>
</evidence>
<reference evidence="3" key="2">
    <citation type="submission" date="2021-02" db="EMBL/GenBank/DDBJ databases">
        <title>Aspergillus puulaauensis MK2 genome sequence.</title>
        <authorList>
            <person name="Futagami T."/>
            <person name="Mori K."/>
            <person name="Kadooka C."/>
            <person name="Tanaka T."/>
        </authorList>
    </citation>
    <scope>NUCLEOTIDE SEQUENCE</scope>
    <source>
        <strain evidence="3">MK2</strain>
    </source>
</reference>
<evidence type="ECO:0000256" key="2">
    <source>
        <dbReference type="SAM" id="SignalP"/>
    </source>
</evidence>
<evidence type="ECO:0000256" key="1">
    <source>
        <dbReference type="SAM" id="MobiDB-lite"/>
    </source>
</evidence>
<protein>
    <recommendedName>
        <fullName evidence="5">Extracellular membrane protein CFEM domain-containing protein</fullName>
    </recommendedName>
</protein>
<dbReference type="Proteomes" id="UP000654913">
    <property type="component" value="Chromosome 1"/>
</dbReference>
<keyword evidence="4" id="KW-1185">Reference proteome</keyword>
<proteinExistence type="predicted"/>
<accession>A0A7R8AGU4</accession>
<reference evidence="3" key="1">
    <citation type="submission" date="2021-01" db="EMBL/GenBank/DDBJ databases">
        <authorList>
            <consortium name="Aspergillus puulaauensis MK2 genome sequencing consortium"/>
            <person name="Kazuki M."/>
            <person name="Futagami T."/>
        </authorList>
    </citation>
    <scope>NUCLEOTIDE SEQUENCE</scope>
    <source>
        <strain evidence="3">MK2</strain>
    </source>
</reference>
<feature type="signal peptide" evidence="2">
    <location>
        <begin position="1"/>
        <end position="17"/>
    </location>
</feature>
<feature type="compositionally biased region" description="Low complexity" evidence="1">
    <location>
        <begin position="107"/>
        <end position="127"/>
    </location>
</feature>
<dbReference type="KEGG" id="apuu:APUU_11827S"/>
<evidence type="ECO:0008006" key="5">
    <source>
        <dbReference type="Google" id="ProtNLM"/>
    </source>
</evidence>
<gene>
    <name evidence="3" type="ORF">APUU_11827S</name>
</gene>
<dbReference type="GeneID" id="64969004"/>
<feature type="chain" id="PRO_5030906911" description="Extracellular membrane protein CFEM domain-containing protein" evidence="2">
    <location>
        <begin position="18"/>
        <end position="189"/>
    </location>
</feature>
<feature type="compositionally biased region" description="Low complexity" evidence="1">
    <location>
        <begin position="145"/>
        <end position="169"/>
    </location>
</feature>
<evidence type="ECO:0000313" key="4">
    <source>
        <dbReference type="Proteomes" id="UP000654913"/>
    </source>
</evidence>
<sequence length="189" mass="18927">MKFTLVALTSLLALAAAQDSSSSTSDAPATTHSPTPQEQCLLDCDEKDVCCQAKCMNVPCPSDQQANDTNTCVSKCDQGDGSEADAKAYAECQAKCITTTYFPGATSATDSASSTSSGDSSATPTGSSDDDNDSNSNDDGDDSDSASGSESDSPSSTGSGDEPNESNAAVKLGASAAGLASFLIAAWAL</sequence>
<dbReference type="RefSeq" id="XP_041551193.1">
    <property type="nucleotide sequence ID" value="XM_041697960.1"/>
</dbReference>
<dbReference type="EMBL" id="AP024443">
    <property type="protein sequence ID" value="BCS18999.1"/>
    <property type="molecule type" value="Genomic_DNA"/>
</dbReference>
<name>A0A7R8AGU4_9EURO</name>
<dbReference type="AlphaFoldDB" id="A0A7R8AGU4"/>
<keyword evidence="2" id="KW-0732">Signal</keyword>
<feature type="region of interest" description="Disordered" evidence="1">
    <location>
        <begin position="107"/>
        <end position="169"/>
    </location>
</feature>